<keyword evidence="2" id="KW-1133">Transmembrane helix</keyword>
<comment type="caution">
    <text evidence="3">The sequence shown here is derived from an EMBL/GenBank/DDBJ whole genome shotgun (WGS) entry which is preliminary data.</text>
</comment>
<dbReference type="SUPFAM" id="SSF51905">
    <property type="entry name" value="FAD/NAD(P)-binding domain"/>
    <property type="match status" value="1"/>
</dbReference>
<feature type="compositionally biased region" description="Low complexity" evidence="1">
    <location>
        <begin position="353"/>
        <end position="370"/>
    </location>
</feature>
<dbReference type="EMBL" id="JBFTWV010000085">
    <property type="protein sequence ID" value="KAL2788066.1"/>
    <property type="molecule type" value="Genomic_DNA"/>
</dbReference>
<feature type="region of interest" description="Disordered" evidence="1">
    <location>
        <begin position="54"/>
        <end position="108"/>
    </location>
</feature>
<dbReference type="InterPro" id="IPR050464">
    <property type="entry name" value="Zeta_carotene_desat/Oxidored"/>
</dbReference>
<keyword evidence="2" id="KW-0812">Transmembrane</keyword>
<dbReference type="PANTHER" id="PTHR42923">
    <property type="entry name" value="PROTOPORPHYRINOGEN OXIDASE"/>
    <property type="match status" value="1"/>
</dbReference>
<protein>
    <recommendedName>
        <fullName evidence="5">Amine oxidase domain-containing protein</fullName>
    </recommendedName>
</protein>
<accession>A0ABR4FXS5</accession>
<evidence type="ECO:0000313" key="4">
    <source>
        <dbReference type="Proteomes" id="UP001610563"/>
    </source>
</evidence>
<proteinExistence type="predicted"/>
<evidence type="ECO:0000256" key="1">
    <source>
        <dbReference type="SAM" id="MobiDB-lite"/>
    </source>
</evidence>
<name>A0ABR4FXS5_9EURO</name>
<evidence type="ECO:0000313" key="3">
    <source>
        <dbReference type="EMBL" id="KAL2788066.1"/>
    </source>
</evidence>
<feature type="region of interest" description="Disordered" evidence="1">
    <location>
        <begin position="343"/>
        <end position="370"/>
    </location>
</feature>
<sequence length="599" mass="66306">MKPPRQRVAIVGSGMAGLVAGYLLANDKEGRFDVEVLEMQDRLSLDSASYTLPREFSRRHSSHGTGTGTTSESRNKSCSTHNLAKQQNASEELEKVEEQNEEEESEERVDLPMRAFAAGFYDNLRRLYTHLGVQFDEPRFVYSLSTLDSTDDDTATKKRTATKGGNYFIHSSNNHILPPIRPAGLSIARWVIEVAYLLFWYTWFTLAAFLISPKTIATKSTTRQMDFYTSGALTTTTTYSSETLRSYLSRIMLPKYYTTRYFLPLMSSVTTCTHDELLDFPASDIVAYARRTFRRPHYTVRGGVRQAEGKLSAGLRVRFGAKVMSVTTLEDGRVKVRWRLKSKSKSKSIRTHTSSARSNGGASASASGLARTTTSAAGYDGAEKRVGAEAEEDVLEEEIFDKAIIAVTPDVVGSIFEPLATEMKDIPTTSVQSVVHQDFARIGACSAQLRRNLRFASRATSSNLSSTSASTSGPVSAAIHMYTNLSTGKTESVHEHRSSMLITTYPIDETIDESKILHRATFTRVLRSSRSREVVNAIFNPRVNPRSNTKDSANGWKNGDGNVYLVGGWCWDGMVMLEGCIVSAIRVADALGVDVPWAR</sequence>
<gene>
    <name evidence="3" type="ORF">BJX66DRAFT_327359</name>
</gene>
<dbReference type="Pfam" id="PF13450">
    <property type="entry name" value="NAD_binding_8"/>
    <property type="match status" value="1"/>
</dbReference>
<feature type="compositionally biased region" description="Polar residues" evidence="1">
    <location>
        <begin position="76"/>
        <end position="90"/>
    </location>
</feature>
<dbReference type="Proteomes" id="UP001610563">
    <property type="component" value="Unassembled WGS sequence"/>
</dbReference>
<reference evidence="3 4" key="1">
    <citation type="submission" date="2024-07" db="EMBL/GenBank/DDBJ databases">
        <title>Section-level genome sequencing and comparative genomics of Aspergillus sections Usti and Cavernicolus.</title>
        <authorList>
            <consortium name="Lawrence Berkeley National Laboratory"/>
            <person name="Nybo J.L."/>
            <person name="Vesth T.C."/>
            <person name="Theobald S."/>
            <person name="Frisvad J.C."/>
            <person name="Larsen T.O."/>
            <person name="Kjaerboelling I."/>
            <person name="Rothschild-Mancinelli K."/>
            <person name="Lyhne E.K."/>
            <person name="Kogle M.E."/>
            <person name="Barry K."/>
            <person name="Clum A."/>
            <person name="Na H."/>
            <person name="Ledsgaard L."/>
            <person name="Lin J."/>
            <person name="Lipzen A."/>
            <person name="Kuo A."/>
            <person name="Riley R."/>
            <person name="Mondo S."/>
            <person name="Labutti K."/>
            <person name="Haridas S."/>
            <person name="Pangalinan J."/>
            <person name="Salamov A.A."/>
            <person name="Simmons B.A."/>
            <person name="Magnuson J.K."/>
            <person name="Chen J."/>
            <person name="Drula E."/>
            <person name="Henrissat B."/>
            <person name="Wiebenga A."/>
            <person name="Lubbers R.J."/>
            <person name="Gomes A.C."/>
            <person name="Makela M.R."/>
            <person name="Stajich J."/>
            <person name="Grigoriev I.V."/>
            <person name="Mortensen U.H."/>
            <person name="De Vries R.P."/>
            <person name="Baker S.E."/>
            <person name="Andersen M.R."/>
        </authorList>
    </citation>
    <scope>NUCLEOTIDE SEQUENCE [LARGE SCALE GENOMIC DNA]</scope>
    <source>
        <strain evidence="3 4">CBS 209.92</strain>
    </source>
</reference>
<keyword evidence="4" id="KW-1185">Reference proteome</keyword>
<keyword evidence="2" id="KW-0472">Membrane</keyword>
<dbReference type="PANTHER" id="PTHR42923:SF42">
    <property type="entry name" value="AMINE OXIDASE DOMAIN-CONTAINING PROTEIN"/>
    <property type="match status" value="1"/>
</dbReference>
<dbReference type="Gene3D" id="3.50.50.60">
    <property type="entry name" value="FAD/NAD(P)-binding domain"/>
    <property type="match status" value="1"/>
</dbReference>
<dbReference type="InterPro" id="IPR036188">
    <property type="entry name" value="FAD/NAD-bd_sf"/>
</dbReference>
<evidence type="ECO:0008006" key="5">
    <source>
        <dbReference type="Google" id="ProtNLM"/>
    </source>
</evidence>
<evidence type="ECO:0000256" key="2">
    <source>
        <dbReference type="SAM" id="Phobius"/>
    </source>
</evidence>
<feature type="transmembrane region" description="Helical" evidence="2">
    <location>
        <begin position="190"/>
        <end position="211"/>
    </location>
</feature>
<organism evidence="3 4">
    <name type="scientific">Aspergillus keveii</name>
    <dbReference type="NCBI Taxonomy" id="714993"/>
    <lineage>
        <taxon>Eukaryota</taxon>
        <taxon>Fungi</taxon>
        <taxon>Dikarya</taxon>
        <taxon>Ascomycota</taxon>
        <taxon>Pezizomycotina</taxon>
        <taxon>Eurotiomycetes</taxon>
        <taxon>Eurotiomycetidae</taxon>
        <taxon>Eurotiales</taxon>
        <taxon>Aspergillaceae</taxon>
        <taxon>Aspergillus</taxon>
        <taxon>Aspergillus subgen. Nidulantes</taxon>
    </lineage>
</organism>